<dbReference type="EMBL" id="UINC01088677">
    <property type="protein sequence ID" value="SVC39119.1"/>
    <property type="molecule type" value="Genomic_DNA"/>
</dbReference>
<reference evidence="1" key="1">
    <citation type="submission" date="2018-05" db="EMBL/GenBank/DDBJ databases">
        <authorList>
            <person name="Lanie J.A."/>
            <person name="Ng W.-L."/>
            <person name="Kazmierczak K.M."/>
            <person name="Andrzejewski T.M."/>
            <person name="Davidsen T.M."/>
            <person name="Wayne K.J."/>
            <person name="Tettelin H."/>
            <person name="Glass J.I."/>
            <person name="Rusch D."/>
            <person name="Podicherti R."/>
            <person name="Tsui H.-C.T."/>
            <person name="Winkler M.E."/>
        </authorList>
    </citation>
    <scope>NUCLEOTIDE SEQUENCE</scope>
</reference>
<name>A0A382LQY9_9ZZZZ</name>
<protein>
    <submittedName>
        <fullName evidence="1">Uncharacterized protein</fullName>
    </submittedName>
</protein>
<gene>
    <name evidence="1" type="ORF">METZ01_LOCUS291973</name>
</gene>
<organism evidence="1">
    <name type="scientific">marine metagenome</name>
    <dbReference type="NCBI Taxonomy" id="408172"/>
    <lineage>
        <taxon>unclassified sequences</taxon>
        <taxon>metagenomes</taxon>
        <taxon>ecological metagenomes</taxon>
    </lineage>
</organism>
<proteinExistence type="predicted"/>
<evidence type="ECO:0000313" key="1">
    <source>
        <dbReference type="EMBL" id="SVC39119.1"/>
    </source>
</evidence>
<accession>A0A382LQY9</accession>
<sequence length="24" mass="2835">MIKLDIFWINLLVYSLVKIVVSKV</sequence>
<dbReference type="AlphaFoldDB" id="A0A382LQY9"/>